<dbReference type="STRING" id="560819.SAMN05428998_10570"/>
<evidence type="ECO:0000313" key="2">
    <source>
        <dbReference type="EMBL" id="SMF12208.1"/>
    </source>
</evidence>
<dbReference type="RefSeq" id="WP_085122088.1">
    <property type="nucleotide sequence ID" value="NZ_FWZX01000005.1"/>
</dbReference>
<reference evidence="2 3" key="1">
    <citation type="submission" date="2017-04" db="EMBL/GenBank/DDBJ databases">
        <authorList>
            <person name="Afonso C.L."/>
            <person name="Miller P.J."/>
            <person name="Scott M.A."/>
            <person name="Spackman E."/>
            <person name="Goraichik I."/>
            <person name="Dimitrov K.M."/>
            <person name="Suarez D.L."/>
            <person name="Swayne D.E."/>
        </authorList>
    </citation>
    <scope>NUCLEOTIDE SEQUENCE [LARGE SCALE GENOMIC DNA]</scope>
    <source>
        <strain evidence="2 3">USBA 355</strain>
    </source>
</reference>
<protein>
    <submittedName>
        <fullName evidence="2">Uncharacterized protein</fullName>
    </submittedName>
</protein>
<feature type="signal peptide" evidence="1">
    <location>
        <begin position="1"/>
        <end position="18"/>
    </location>
</feature>
<feature type="chain" id="PRO_5011989091" evidence="1">
    <location>
        <begin position="19"/>
        <end position="221"/>
    </location>
</feature>
<organism evidence="2 3">
    <name type="scientific">Tistlia consotensis USBA 355</name>
    <dbReference type="NCBI Taxonomy" id="560819"/>
    <lineage>
        <taxon>Bacteria</taxon>
        <taxon>Pseudomonadati</taxon>
        <taxon>Pseudomonadota</taxon>
        <taxon>Alphaproteobacteria</taxon>
        <taxon>Rhodospirillales</taxon>
        <taxon>Rhodovibrionaceae</taxon>
        <taxon>Tistlia</taxon>
    </lineage>
</organism>
<dbReference type="EMBL" id="FWZX01000005">
    <property type="protein sequence ID" value="SMF12208.1"/>
    <property type="molecule type" value="Genomic_DNA"/>
</dbReference>
<evidence type="ECO:0000313" key="3">
    <source>
        <dbReference type="Proteomes" id="UP000192917"/>
    </source>
</evidence>
<sequence length="221" mass="23191">MRSAVFALLLGVLLTAVSAVPATRAGSASIDRDPLRRLIPSPELYMPVPGGQLGIGSRVHKGETIEQIKAQADGGIVVGYCLRAACSHITHLVVMQVCGNAVGGPGGADRLVLGVVRLPYGRTDGYIKTLQGRDYAENFATYGPAEQILPAAGDNTGSGLLALQTVGMGPVQPLVFEGMRVASPQSRDTLALQMVAPRGGAKYGLQNARIEIRHLCQKHLS</sequence>
<keyword evidence="1" id="KW-0732">Signal</keyword>
<evidence type="ECO:0000256" key="1">
    <source>
        <dbReference type="SAM" id="SignalP"/>
    </source>
</evidence>
<gene>
    <name evidence="2" type="ORF">SAMN05428998_10570</name>
</gene>
<dbReference type="AlphaFoldDB" id="A0A1Y6BN14"/>
<proteinExistence type="predicted"/>
<dbReference type="Proteomes" id="UP000192917">
    <property type="component" value="Unassembled WGS sequence"/>
</dbReference>
<name>A0A1Y6BN14_9PROT</name>
<keyword evidence="3" id="KW-1185">Reference proteome</keyword>
<accession>A0A1Y6BN14</accession>